<dbReference type="Pfam" id="PF20791">
    <property type="entry name" value="Acyl-ACP_TE_C"/>
    <property type="match status" value="1"/>
</dbReference>
<dbReference type="GO" id="GO:0016297">
    <property type="term" value="F:fatty acyl-[ACP] hydrolase activity"/>
    <property type="evidence" value="ECO:0007669"/>
    <property type="project" value="InterPro"/>
</dbReference>
<evidence type="ECO:0000256" key="6">
    <source>
        <dbReference type="ARBA" id="ARBA00023098"/>
    </source>
</evidence>
<dbReference type="HOGENOM" id="CLU_045466_2_2_0"/>
<dbReference type="InterPro" id="IPR045023">
    <property type="entry name" value="FATA/B"/>
</dbReference>
<feature type="domain" description="Acyl-ACP thioesterase-like C-terminal" evidence="9">
    <location>
        <begin position="157"/>
        <end position="208"/>
    </location>
</feature>
<protein>
    <submittedName>
        <fullName evidence="10">Acyl-ACP thioesterase</fullName>
    </submittedName>
</protein>
<keyword evidence="2" id="KW-0444">Lipid biosynthesis</keyword>
<proteinExistence type="inferred from homology"/>
<evidence type="ECO:0000313" key="10">
    <source>
        <dbReference type="EMBL" id="ACB74273.1"/>
    </source>
</evidence>
<feature type="domain" description="Acyl-ACP thioesterase N-terminal hotdog" evidence="8">
    <location>
        <begin position="9"/>
        <end position="131"/>
    </location>
</feature>
<gene>
    <name evidence="10" type="ordered locus">Oter_0985</name>
</gene>
<evidence type="ECO:0000256" key="7">
    <source>
        <dbReference type="ARBA" id="ARBA00023160"/>
    </source>
</evidence>
<evidence type="ECO:0000256" key="4">
    <source>
        <dbReference type="ARBA" id="ARBA00022832"/>
    </source>
</evidence>
<dbReference type="InterPro" id="IPR029069">
    <property type="entry name" value="HotDog_dom_sf"/>
</dbReference>
<keyword evidence="3" id="KW-0378">Hydrolase</keyword>
<evidence type="ECO:0000313" key="11">
    <source>
        <dbReference type="Proteomes" id="UP000007013"/>
    </source>
</evidence>
<comment type="similarity">
    <text evidence="1">Belongs to the acyl-ACP thioesterase family.</text>
</comment>
<dbReference type="InterPro" id="IPR049427">
    <property type="entry name" value="Acyl-ACP_TE_C"/>
</dbReference>
<evidence type="ECO:0000256" key="2">
    <source>
        <dbReference type="ARBA" id="ARBA00022516"/>
    </source>
</evidence>
<keyword evidence="5" id="KW-0809">Transit peptide</keyword>
<evidence type="ECO:0000259" key="8">
    <source>
        <dbReference type="Pfam" id="PF01643"/>
    </source>
</evidence>
<organism evidence="10 11">
    <name type="scientific">Opitutus terrae (strain DSM 11246 / JCM 15787 / PB90-1)</name>
    <dbReference type="NCBI Taxonomy" id="452637"/>
    <lineage>
        <taxon>Bacteria</taxon>
        <taxon>Pseudomonadati</taxon>
        <taxon>Verrucomicrobiota</taxon>
        <taxon>Opitutia</taxon>
        <taxon>Opitutales</taxon>
        <taxon>Opitutaceae</taxon>
        <taxon>Opitutus</taxon>
    </lineage>
</organism>
<dbReference type="SUPFAM" id="SSF54637">
    <property type="entry name" value="Thioesterase/thiol ester dehydrase-isomerase"/>
    <property type="match status" value="2"/>
</dbReference>
<evidence type="ECO:0000256" key="3">
    <source>
        <dbReference type="ARBA" id="ARBA00022801"/>
    </source>
</evidence>
<evidence type="ECO:0000256" key="5">
    <source>
        <dbReference type="ARBA" id="ARBA00022946"/>
    </source>
</evidence>
<evidence type="ECO:0000259" key="9">
    <source>
        <dbReference type="Pfam" id="PF20791"/>
    </source>
</evidence>
<dbReference type="Proteomes" id="UP000007013">
    <property type="component" value="Chromosome"/>
</dbReference>
<accession>B1ZXQ1</accession>
<keyword evidence="11" id="KW-1185">Reference proteome</keyword>
<dbReference type="CDD" id="cd00586">
    <property type="entry name" value="4HBT"/>
    <property type="match status" value="1"/>
</dbReference>
<dbReference type="KEGG" id="ote:Oter_0985"/>
<dbReference type="Pfam" id="PF01643">
    <property type="entry name" value="Acyl-ACP_TE"/>
    <property type="match status" value="1"/>
</dbReference>
<keyword evidence="4" id="KW-0276">Fatty acid metabolism</keyword>
<dbReference type="PANTHER" id="PTHR31727">
    <property type="entry name" value="OLEOYL-ACYL CARRIER PROTEIN THIOESTERASE 1, CHLOROPLASTIC"/>
    <property type="match status" value="1"/>
</dbReference>
<dbReference type="PANTHER" id="PTHR31727:SF6">
    <property type="entry name" value="OLEOYL-ACYL CARRIER PROTEIN THIOESTERASE 1, CHLOROPLASTIC"/>
    <property type="match status" value="1"/>
</dbReference>
<evidence type="ECO:0000256" key="1">
    <source>
        <dbReference type="ARBA" id="ARBA00006500"/>
    </source>
</evidence>
<dbReference type="eggNOG" id="COG3884">
    <property type="taxonomic scope" value="Bacteria"/>
</dbReference>
<dbReference type="InterPro" id="IPR002864">
    <property type="entry name" value="Acyl-ACP_thioesterase_NHD"/>
</dbReference>
<reference evidence="10 11" key="1">
    <citation type="journal article" date="2011" name="J. Bacteriol.">
        <title>Genome sequence of the verrucomicrobium Opitutus terrae PB90-1, an abundant inhabitant of rice paddy soil ecosystems.</title>
        <authorList>
            <person name="van Passel M.W."/>
            <person name="Kant R."/>
            <person name="Palva A."/>
            <person name="Copeland A."/>
            <person name="Lucas S."/>
            <person name="Lapidus A."/>
            <person name="Glavina del Rio T."/>
            <person name="Pitluck S."/>
            <person name="Goltsman E."/>
            <person name="Clum A."/>
            <person name="Sun H."/>
            <person name="Schmutz J."/>
            <person name="Larimer F.W."/>
            <person name="Land M.L."/>
            <person name="Hauser L."/>
            <person name="Kyrpides N."/>
            <person name="Mikhailova N."/>
            <person name="Richardson P.P."/>
            <person name="Janssen P.H."/>
            <person name="de Vos W.M."/>
            <person name="Smidt H."/>
        </authorList>
    </citation>
    <scope>NUCLEOTIDE SEQUENCE [LARGE SCALE GENOMIC DNA]</scope>
    <source>
        <strain evidence="11">DSM 11246 / JCM 15787 / PB90-1</strain>
    </source>
</reference>
<dbReference type="AlphaFoldDB" id="B1ZXQ1"/>
<dbReference type="RefSeq" id="WP_012373811.1">
    <property type="nucleotide sequence ID" value="NC_010571.1"/>
</dbReference>
<dbReference type="OrthoDB" id="9801517at2"/>
<dbReference type="EMBL" id="CP001032">
    <property type="protein sequence ID" value="ACB74273.1"/>
    <property type="molecule type" value="Genomic_DNA"/>
</dbReference>
<keyword evidence="7" id="KW-0275">Fatty acid biosynthesis</keyword>
<dbReference type="GO" id="GO:0000036">
    <property type="term" value="F:acyl carrier activity"/>
    <property type="evidence" value="ECO:0007669"/>
    <property type="project" value="TreeGrafter"/>
</dbReference>
<sequence length="241" mass="27023">MPEKLTLNASVLYADVDRTEVLLLRGVFKFLQEAAITHANQFDLGSRAMATRGESWVLNRMAVAVHRYPRYEETMRIETWSRGIKGFKGYREFRVFDAQGAPLFSGSSLWLYVNMRTKSIIRVPAELAAEFPKRDDGAFFPELESLEFAPPAADARRVPIAIRYSDVDVNAHVNNTAYLDFLQEALARAGLSPRPQSIRIKYARAIPAEAETVRVAIEPRGTGAAFAIEDHDTIFAIGEVD</sequence>
<keyword evidence="6" id="KW-0443">Lipid metabolism</keyword>
<dbReference type="STRING" id="452637.Oter_0985"/>
<dbReference type="Gene3D" id="3.10.129.10">
    <property type="entry name" value="Hotdog Thioesterase"/>
    <property type="match status" value="1"/>
</dbReference>
<name>B1ZXQ1_OPITP</name>